<dbReference type="PANTHER" id="PTHR15430">
    <property type="entry name" value="GLOMULIN"/>
    <property type="match status" value="1"/>
</dbReference>
<sequence>MAQEQFLSLLQTALLENDTVDAERLINLPSNQSVIKEHLWEIVPSITVYINSEADIEEDVRLTQCVDLLDLACSKCSSEDIILALHKEISDCDDDVKYGYLLKQLHKALVREEEVRLKYQEFAFGAVKGYLKKLPLPDNLNLENKERFLMDTDRDVYRICDVYTKISEFYSDELIAKFETSRVLVLYLLHLFGTPLVYLDLICLNETKSRGRLLAEKIVVRVAEKCDVFKFLSDRKFESNLGDIDKLSLLNFYYLIIQEDIGGSLVPKIYDSLYLLQNCLGFIAQGFEHEHQFIIEKSLLLVTKLLALNKHRELSHLMLEDPVHQQFCTGISKIIIYCPLKSDRQRALDVFKTYLLSFDTHGRYLIIYNMLQLCTHSGLNGFMTTIYKDMLAEALKSDQLDSHFSGKKFHNMLKMFTNLPKREESDLLELADLIVPTLNLIRYLAIRDRANVTGIWNHVREFTEEYLEPLTKGLRLSRAHYNLKINELEQEAAKGDDCKRKESSKVSVSIGGGNLPEMTSAQQMNVMNTSLTAFDVMGSLLTRVVELVIFKNVKP</sequence>
<keyword evidence="1" id="KW-1185">Reference proteome</keyword>
<evidence type="ECO:0000313" key="2">
    <source>
        <dbReference type="RefSeq" id="XP_017768428.1"/>
    </source>
</evidence>
<accession>A0ABM1M1H8</accession>
<protein>
    <submittedName>
        <fullName evidence="2">Glomulin</fullName>
    </submittedName>
</protein>
<proteinExistence type="predicted"/>
<organism evidence="1 2">
    <name type="scientific">Nicrophorus vespilloides</name>
    <name type="common">Boreal carrion beetle</name>
    <dbReference type="NCBI Taxonomy" id="110193"/>
    <lineage>
        <taxon>Eukaryota</taxon>
        <taxon>Metazoa</taxon>
        <taxon>Ecdysozoa</taxon>
        <taxon>Arthropoda</taxon>
        <taxon>Hexapoda</taxon>
        <taxon>Insecta</taxon>
        <taxon>Pterygota</taxon>
        <taxon>Neoptera</taxon>
        <taxon>Endopterygota</taxon>
        <taxon>Coleoptera</taxon>
        <taxon>Polyphaga</taxon>
        <taxon>Staphyliniformia</taxon>
        <taxon>Silphidae</taxon>
        <taxon>Nicrophorinae</taxon>
        <taxon>Nicrophorus</taxon>
    </lineage>
</organism>
<dbReference type="GeneID" id="108556727"/>
<dbReference type="RefSeq" id="XP_017768428.1">
    <property type="nucleotide sequence ID" value="XM_017912939.1"/>
</dbReference>
<dbReference type="InterPro" id="IPR019516">
    <property type="entry name" value="Glomulin/ALF4"/>
</dbReference>
<dbReference type="PANTHER" id="PTHR15430:SF1">
    <property type="entry name" value="GLOMULIN"/>
    <property type="match status" value="1"/>
</dbReference>
<reference evidence="2" key="1">
    <citation type="submission" date="2025-08" db="UniProtKB">
        <authorList>
            <consortium name="RefSeq"/>
        </authorList>
    </citation>
    <scope>IDENTIFICATION</scope>
    <source>
        <tissue evidence="2">Whole Larva</tissue>
    </source>
</reference>
<evidence type="ECO:0000313" key="1">
    <source>
        <dbReference type="Proteomes" id="UP000695000"/>
    </source>
</evidence>
<name>A0ABM1M1H8_NICVS</name>
<dbReference type="Pfam" id="PF08568">
    <property type="entry name" value="Kinetochor_Ybp2"/>
    <property type="match status" value="1"/>
</dbReference>
<gene>
    <name evidence="2" type="primary">LOC108556727</name>
</gene>
<dbReference type="Proteomes" id="UP000695000">
    <property type="component" value="Unplaced"/>
</dbReference>
<dbReference type="InterPro" id="IPR013877">
    <property type="entry name" value="YAP-bd/ALF4/Glomulin"/>
</dbReference>